<feature type="non-terminal residue" evidence="1">
    <location>
        <position position="118"/>
    </location>
</feature>
<reference evidence="1 2" key="1">
    <citation type="submission" date="2020-04" db="EMBL/GenBank/DDBJ databases">
        <title>Perkinsus olseni comparative genomics.</title>
        <authorList>
            <person name="Bogema D.R."/>
        </authorList>
    </citation>
    <scope>NUCLEOTIDE SEQUENCE [LARGE SCALE GENOMIC DNA]</scope>
    <source>
        <strain evidence="1">ATCC PRA-205</strain>
    </source>
</reference>
<dbReference type="Proteomes" id="UP000574390">
    <property type="component" value="Unassembled WGS sequence"/>
</dbReference>
<evidence type="ECO:0000313" key="2">
    <source>
        <dbReference type="Proteomes" id="UP000574390"/>
    </source>
</evidence>
<comment type="caution">
    <text evidence="1">The sequence shown here is derived from an EMBL/GenBank/DDBJ whole genome shotgun (WGS) entry which is preliminary data.</text>
</comment>
<dbReference type="AlphaFoldDB" id="A0A7J6R6C8"/>
<accession>A0A7J6R6C8</accession>
<dbReference type="EMBL" id="JABANM010024462">
    <property type="protein sequence ID" value="KAF4716198.1"/>
    <property type="molecule type" value="Genomic_DNA"/>
</dbReference>
<gene>
    <name evidence="1" type="ORF">FOZ62_022056</name>
</gene>
<name>A0A7J6R6C8_PEROL</name>
<feature type="non-terminal residue" evidence="1">
    <location>
        <position position="1"/>
    </location>
</feature>
<protein>
    <submittedName>
        <fullName evidence="1">Uncharacterized protein</fullName>
    </submittedName>
</protein>
<sequence>GVRHATEAEIQAAMDTCRYIGTHYVDFHWVQMNYYYPDDLSFGDVTTMSIVPYTHKMLDEPQDCRRAPGEKCTSFDHRSRGFNIEHAIYYKPGEDLSEVVYPWLADMSKALEPISTNT</sequence>
<proteinExistence type="predicted"/>
<evidence type="ECO:0000313" key="1">
    <source>
        <dbReference type="EMBL" id="KAF4716198.1"/>
    </source>
</evidence>
<organism evidence="1 2">
    <name type="scientific">Perkinsus olseni</name>
    <name type="common">Perkinsus atlanticus</name>
    <dbReference type="NCBI Taxonomy" id="32597"/>
    <lineage>
        <taxon>Eukaryota</taxon>
        <taxon>Sar</taxon>
        <taxon>Alveolata</taxon>
        <taxon>Perkinsozoa</taxon>
        <taxon>Perkinsea</taxon>
        <taxon>Perkinsida</taxon>
        <taxon>Perkinsidae</taxon>
        <taxon>Perkinsus</taxon>
    </lineage>
</organism>